<dbReference type="InterPro" id="IPR019845">
    <property type="entry name" value="Squalene/phytoene_synthase_CS"/>
</dbReference>
<proteinExistence type="predicted"/>
<dbReference type="AlphaFoldDB" id="A0A6G6Y240"/>
<evidence type="ECO:0000313" key="2">
    <source>
        <dbReference type="EMBL" id="QIG78673.1"/>
    </source>
</evidence>
<sequence length="319" mass="34866">MSEHGALPSRAAIVATAHETISGGSLSFAAASRLFDRTMRQRAWLLYAWCRRCDDLADAQLLGHKGHSEEDAAARLALIREGTEAVLSGKRIGDPGFDALGVLNAELPLPRHLIDDVIAGFALDVEDWRPRTEADLLRYCYHVAGAVGCLMALVMGVDAKDEATLDRACDLGISFQLSNIARDVEADDRVGRCYLPMEWLAEMDVSPGQHVKPHYRGRLVVLVRRLTDLAAAYEASGRAGTPKLPFRAAWAVLAAAGIYGAIGRKVAAAGEHAWDHRIRTRNFEKIGWIVRAFGQASARARLYGTVSRDAGLWDRPREG</sequence>
<dbReference type="PROSITE" id="PS01044">
    <property type="entry name" value="SQUALEN_PHYTOEN_SYN_1"/>
    <property type="match status" value="1"/>
</dbReference>
<dbReference type="CDD" id="cd00683">
    <property type="entry name" value="Trans_IPPS_HH"/>
    <property type="match status" value="1"/>
</dbReference>
<dbReference type="InterPro" id="IPR002060">
    <property type="entry name" value="Squ/phyt_synthse"/>
</dbReference>
<dbReference type="SFLD" id="SFLDG01018">
    <property type="entry name" value="Squalene/Phytoene_Synthase_Lik"/>
    <property type="match status" value="1"/>
</dbReference>
<dbReference type="SFLD" id="SFLDG01212">
    <property type="entry name" value="Phytoene_synthase_like"/>
    <property type="match status" value="1"/>
</dbReference>
<reference evidence="2 3" key="1">
    <citation type="submission" date="2020-02" db="EMBL/GenBank/DDBJ databases">
        <authorList>
            <person name="Zheng R.K."/>
            <person name="Sun C.M."/>
        </authorList>
    </citation>
    <scope>NUCLEOTIDE SEQUENCE [LARGE SCALE GENOMIC DNA]</scope>
    <source>
        <strain evidence="3">zrk23</strain>
    </source>
</reference>
<dbReference type="GO" id="GO:0016117">
    <property type="term" value="P:carotenoid biosynthetic process"/>
    <property type="evidence" value="ECO:0007669"/>
    <property type="project" value="UniProtKB-ARBA"/>
</dbReference>
<dbReference type="GO" id="GO:0051996">
    <property type="term" value="F:squalene synthase [NAD(P)H] activity"/>
    <property type="evidence" value="ECO:0007669"/>
    <property type="project" value="InterPro"/>
</dbReference>
<organism evidence="2 3">
    <name type="scientific">Stakelama tenebrarum</name>
    <dbReference type="NCBI Taxonomy" id="2711215"/>
    <lineage>
        <taxon>Bacteria</taxon>
        <taxon>Pseudomonadati</taxon>
        <taxon>Pseudomonadota</taxon>
        <taxon>Alphaproteobacteria</taxon>
        <taxon>Sphingomonadales</taxon>
        <taxon>Sphingomonadaceae</taxon>
        <taxon>Stakelama</taxon>
    </lineage>
</organism>
<dbReference type="KEGG" id="spzr:G5C33_01965"/>
<accession>A0A6G6Y240</accession>
<dbReference type="InterPro" id="IPR044843">
    <property type="entry name" value="Trans_IPPS_bact-type"/>
</dbReference>
<dbReference type="SFLD" id="SFLDS00005">
    <property type="entry name" value="Isoprenoid_Synthase_Type_I"/>
    <property type="match status" value="1"/>
</dbReference>
<dbReference type="PANTHER" id="PTHR31480">
    <property type="entry name" value="BIFUNCTIONAL LYCOPENE CYCLASE/PHYTOENE SYNTHASE"/>
    <property type="match status" value="1"/>
</dbReference>
<dbReference type="InterPro" id="IPR008949">
    <property type="entry name" value="Isoprenoid_synthase_dom_sf"/>
</dbReference>
<gene>
    <name evidence="2" type="ORF">G5C33_01965</name>
</gene>
<dbReference type="Gene3D" id="1.10.600.10">
    <property type="entry name" value="Farnesyl Diphosphate Synthase"/>
    <property type="match status" value="1"/>
</dbReference>
<dbReference type="Proteomes" id="UP000501568">
    <property type="component" value="Chromosome"/>
</dbReference>
<name>A0A6G6Y240_9SPHN</name>
<protein>
    <submittedName>
        <fullName evidence="2">Phytoene/squalene synthase family protein</fullName>
    </submittedName>
</protein>
<evidence type="ECO:0000256" key="1">
    <source>
        <dbReference type="ARBA" id="ARBA00022679"/>
    </source>
</evidence>
<dbReference type="Pfam" id="PF00494">
    <property type="entry name" value="SQS_PSY"/>
    <property type="match status" value="1"/>
</dbReference>
<keyword evidence="1" id="KW-0808">Transferase</keyword>
<keyword evidence="3" id="KW-1185">Reference proteome</keyword>
<evidence type="ECO:0000313" key="3">
    <source>
        <dbReference type="Proteomes" id="UP000501568"/>
    </source>
</evidence>
<dbReference type="InterPro" id="IPR033904">
    <property type="entry name" value="Trans_IPPS_HH"/>
</dbReference>
<dbReference type="SUPFAM" id="SSF48576">
    <property type="entry name" value="Terpenoid synthases"/>
    <property type="match status" value="1"/>
</dbReference>
<dbReference type="PROSITE" id="PS01045">
    <property type="entry name" value="SQUALEN_PHYTOEN_SYN_2"/>
    <property type="match status" value="1"/>
</dbReference>
<dbReference type="RefSeq" id="WP_165325671.1">
    <property type="nucleotide sequence ID" value="NZ_CP049109.1"/>
</dbReference>
<dbReference type="GO" id="GO:0004311">
    <property type="term" value="F:geranylgeranyl diphosphate synthase activity"/>
    <property type="evidence" value="ECO:0007669"/>
    <property type="project" value="InterPro"/>
</dbReference>
<dbReference type="EMBL" id="CP049109">
    <property type="protein sequence ID" value="QIG78673.1"/>
    <property type="molecule type" value="Genomic_DNA"/>
</dbReference>